<comment type="caution">
    <text evidence="2">The sequence shown here is derived from an EMBL/GenBank/DDBJ whole genome shotgun (WGS) entry which is preliminary data.</text>
</comment>
<reference evidence="2 3" key="1">
    <citation type="submission" date="2019-03" db="EMBL/GenBank/DDBJ databases">
        <title>Genomic Encyclopedia of Type Strains, Phase IV (KMG-IV): sequencing the most valuable type-strain genomes for metagenomic binning, comparative biology and taxonomic classification.</title>
        <authorList>
            <person name="Goeker M."/>
        </authorList>
    </citation>
    <scope>NUCLEOTIDE SEQUENCE [LARGE SCALE GENOMIC DNA]</scope>
    <source>
        <strain evidence="2 3">DSM 654</strain>
    </source>
</reference>
<protein>
    <submittedName>
        <fullName evidence="2">Uncharacterized protein</fullName>
    </submittedName>
</protein>
<feature type="region of interest" description="Disordered" evidence="1">
    <location>
        <begin position="123"/>
        <end position="226"/>
    </location>
</feature>
<evidence type="ECO:0000256" key="1">
    <source>
        <dbReference type="SAM" id="MobiDB-lite"/>
    </source>
</evidence>
<evidence type="ECO:0000313" key="2">
    <source>
        <dbReference type="EMBL" id="TCU91580.1"/>
    </source>
</evidence>
<dbReference type="Proteomes" id="UP000295110">
    <property type="component" value="Unassembled WGS sequence"/>
</dbReference>
<feature type="compositionally biased region" description="Low complexity" evidence="1">
    <location>
        <begin position="209"/>
        <end position="226"/>
    </location>
</feature>
<feature type="compositionally biased region" description="Low complexity" evidence="1">
    <location>
        <begin position="165"/>
        <end position="178"/>
    </location>
</feature>
<feature type="compositionally biased region" description="Basic and acidic residues" evidence="1">
    <location>
        <begin position="123"/>
        <end position="138"/>
    </location>
</feature>
<proteinExistence type="predicted"/>
<evidence type="ECO:0000313" key="3">
    <source>
        <dbReference type="Proteomes" id="UP000295110"/>
    </source>
</evidence>
<sequence>MRFARPLEGGATCGPAKPAPRWPLEGATCWRGGLLIGFSLLVGAAVAQPATRAEVATQRAAIEQRFARETQACEQQFAVASCLEEVRVRRHAALEPLVRREHELAADERRARAAAQALRVRERDVTAAQDEGQRRERIVAAPPPSVPATPASHAPRALGADEAARQQQQAQARAAAGAARRREQLQEREERQRQRVAEHEVREKRKTRPAAALLPLPGASGASAPR</sequence>
<name>A0A4R3UM50_ROSSA</name>
<feature type="compositionally biased region" description="Basic and acidic residues" evidence="1">
    <location>
        <begin position="180"/>
        <end position="203"/>
    </location>
</feature>
<accession>A0A4R3UM50</accession>
<dbReference type="AlphaFoldDB" id="A0A4R3UM50"/>
<dbReference type="EMBL" id="SMBU01000025">
    <property type="protein sequence ID" value="TCU91580.1"/>
    <property type="molecule type" value="Genomic_DNA"/>
</dbReference>
<keyword evidence="3" id="KW-1185">Reference proteome</keyword>
<organism evidence="2 3">
    <name type="scientific">Roseateles saccharophilus</name>
    <name type="common">Pseudomonas saccharophila</name>
    <dbReference type="NCBI Taxonomy" id="304"/>
    <lineage>
        <taxon>Bacteria</taxon>
        <taxon>Pseudomonadati</taxon>
        <taxon>Pseudomonadota</taxon>
        <taxon>Betaproteobacteria</taxon>
        <taxon>Burkholderiales</taxon>
        <taxon>Sphaerotilaceae</taxon>
        <taxon>Roseateles</taxon>
    </lineage>
</organism>
<gene>
    <name evidence="2" type="ORF">EV671_102558</name>
</gene>